<evidence type="ECO:0000256" key="2">
    <source>
        <dbReference type="ARBA" id="ARBA00023004"/>
    </source>
</evidence>
<dbReference type="SUPFAM" id="SSF51197">
    <property type="entry name" value="Clavaminate synthase-like"/>
    <property type="match status" value="1"/>
</dbReference>
<dbReference type="AlphaFoldDB" id="A0AAV0IGK3"/>
<dbReference type="InterPro" id="IPR026992">
    <property type="entry name" value="DIOX_N"/>
</dbReference>
<evidence type="ECO:0000313" key="5">
    <source>
        <dbReference type="EMBL" id="CAI0395814.1"/>
    </source>
</evidence>
<dbReference type="PANTHER" id="PTHR47990">
    <property type="entry name" value="2-OXOGLUTARATE (2OG) AND FE(II)-DEPENDENT OXYGENASE SUPERFAMILY PROTEIN-RELATED"/>
    <property type="match status" value="1"/>
</dbReference>
<keyword evidence="2 3" id="KW-0408">Iron</keyword>
<dbReference type="InterPro" id="IPR044861">
    <property type="entry name" value="IPNS-like_FE2OG_OXY"/>
</dbReference>
<evidence type="ECO:0000259" key="4">
    <source>
        <dbReference type="PROSITE" id="PS51471"/>
    </source>
</evidence>
<keyword evidence="3" id="KW-0560">Oxidoreductase</keyword>
<evidence type="ECO:0000313" key="6">
    <source>
        <dbReference type="Proteomes" id="UP001154282"/>
    </source>
</evidence>
<gene>
    <name evidence="5" type="ORF">LITE_LOCUS8869</name>
</gene>
<dbReference type="InterPro" id="IPR050231">
    <property type="entry name" value="Iron_ascorbate_oxido_reductase"/>
</dbReference>
<dbReference type="GO" id="GO:0046872">
    <property type="term" value="F:metal ion binding"/>
    <property type="evidence" value="ECO:0007669"/>
    <property type="project" value="UniProtKB-KW"/>
</dbReference>
<dbReference type="InterPro" id="IPR027443">
    <property type="entry name" value="IPNS-like_sf"/>
</dbReference>
<dbReference type="Pfam" id="PF03171">
    <property type="entry name" value="2OG-FeII_Oxy"/>
    <property type="match status" value="1"/>
</dbReference>
<dbReference type="GO" id="GO:0016491">
    <property type="term" value="F:oxidoreductase activity"/>
    <property type="evidence" value="ECO:0007669"/>
    <property type="project" value="UniProtKB-KW"/>
</dbReference>
<dbReference type="Proteomes" id="UP001154282">
    <property type="component" value="Unassembled WGS sequence"/>
</dbReference>
<keyword evidence="1 3" id="KW-0479">Metal-binding</keyword>
<evidence type="ECO:0000256" key="3">
    <source>
        <dbReference type="RuleBase" id="RU003682"/>
    </source>
</evidence>
<sequence length="298" mass="32775">MVLTIPSSLLVPSNFSHHHLSSNATTHPMIDSSPPAGMIVAGDEIPTIDYLALFSADPNRRSTVMDRLSLACEDYGFFNLVNHGIEDGVMDDVVRGISDFLGETAVEEKSKEALGKYQTKFHEVKLGLARAMSLILGQEESYIENALHLESGFDVAAMNVYPPNLHSKGTIRLPEHTDPGFIVSLVQNMDGGLQILTHQGKWVNVHIPPSAILIQILTNGKYKSHIHRVSGNYKAKRITMVTLHGPSENKFVAPGPEFVDDSHPLAYRGMTYSDGLKANGHYEIEVQSCIAQHRTLLP</sequence>
<comment type="caution">
    <text evidence="5">The sequence shown here is derived from an EMBL/GenBank/DDBJ whole genome shotgun (WGS) entry which is preliminary data.</text>
</comment>
<dbReference type="Pfam" id="PF14226">
    <property type="entry name" value="DIOX_N"/>
    <property type="match status" value="1"/>
</dbReference>
<proteinExistence type="inferred from homology"/>
<accession>A0AAV0IGK3</accession>
<comment type="similarity">
    <text evidence="3">Belongs to the iron/ascorbate-dependent oxidoreductase family.</text>
</comment>
<organism evidence="5 6">
    <name type="scientific">Linum tenue</name>
    <dbReference type="NCBI Taxonomy" id="586396"/>
    <lineage>
        <taxon>Eukaryota</taxon>
        <taxon>Viridiplantae</taxon>
        <taxon>Streptophyta</taxon>
        <taxon>Embryophyta</taxon>
        <taxon>Tracheophyta</taxon>
        <taxon>Spermatophyta</taxon>
        <taxon>Magnoliopsida</taxon>
        <taxon>eudicotyledons</taxon>
        <taxon>Gunneridae</taxon>
        <taxon>Pentapetalae</taxon>
        <taxon>rosids</taxon>
        <taxon>fabids</taxon>
        <taxon>Malpighiales</taxon>
        <taxon>Linaceae</taxon>
        <taxon>Linum</taxon>
    </lineage>
</organism>
<dbReference type="Gene3D" id="2.60.120.330">
    <property type="entry name" value="B-lactam Antibiotic, Isopenicillin N Synthase, Chain"/>
    <property type="match status" value="2"/>
</dbReference>
<dbReference type="InterPro" id="IPR005123">
    <property type="entry name" value="Oxoglu/Fe-dep_dioxygenase_dom"/>
</dbReference>
<keyword evidence="6" id="KW-1185">Reference proteome</keyword>
<protein>
    <recommendedName>
        <fullName evidence="4">Fe2OG dioxygenase domain-containing protein</fullName>
    </recommendedName>
</protein>
<feature type="domain" description="Fe2OG dioxygenase" evidence="4">
    <location>
        <begin position="152"/>
        <end position="246"/>
    </location>
</feature>
<evidence type="ECO:0000256" key="1">
    <source>
        <dbReference type="ARBA" id="ARBA00022723"/>
    </source>
</evidence>
<name>A0AAV0IGK3_9ROSI</name>
<dbReference type="EMBL" id="CAMGYJ010000003">
    <property type="protein sequence ID" value="CAI0395814.1"/>
    <property type="molecule type" value="Genomic_DNA"/>
</dbReference>
<reference evidence="5" key="1">
    <citation type="submission" date="2022-08" db="EMBL/GenBank/DDBJ databases">
        <authorList>
            <person name="Gutierrez-Valencia J."/>
        </authorList>
    </citation>
    <scope>NUCLEOTIDE SEQUENCE</scope>
</reference>
<dbReference type="PROSITE" id="PS51471">
    <property type="entry name" value="FE2OG_OXY"/>
    <property type="match status" value="1"/>
</dbReference>